<reference evidence="1 2" key="1">
    <citation type="journal article" date="2020" name="Nature">
        <title>Six reference-quality genomes reveal evolution of bat adaptations.</title>
        <authorList>
            <person name="Jebb D."/>
            <person name="Huang Z."/>
            <person name="Pippel M."/>
            <person name="Hughes G.M."/>
            <person name="Lavrichenko K."/>
            <person name="Devanna P."/>
            <person name="Winkler S."/>
            <person name="Jermiin L.S."/>
            <person name="Skirmuntt E.C."/>
            <person name="Katzourakis A."/>
            <person name="Burkitt-Gray L."/>
            <person name="Ray D.A."/>
            <person name="Sullivan K.A.M."/>
            <person name="Roscito J.G."/>
            <person name="Kirilenko B.M."/>
            <person name="Davalos L.M."/>
            <person name="Corthals A.P."/>
            <person name="Power M.L."/>
            <person name="Jones G."/>
            <person name="Ransome R.D."/>
            <person name="Dechmann D.K.N."/>
            <person name="Locatelli A.G."/>
            <person name="Puechmaille S.J."/>
            <person name="Fedrigo O."/>
            <person name="Jarvis E.D."/>
            <person name="Hiller M."/>
            <person name="Vernes S.C."/>
            <person name="Myers E.W."/>
            <person name="Teeling E.C."/>
        </authorList>
    </citation>
    <scope>NUCLEOTIDE SEQUENCE [LARGE SCALE GENOMIC DNA]</scope>
    <source>
        <strain evidence="1">Bat1K_MPI-CBG_1</strain>
    </source>
</reference>
<evidence type="ECO:0000313" key="2">
    <source>
        <dbReference type="Proteomes" id="UP000664940"/>
    </source>
</evidence>
<sequence length="134" mass="14868">MVESREAHVQRGFSVHPSERQKSAFPVTVQLQASPINLCLVRQVPAQLHELSPYTPPSHMASSSLSTHMASSSPNHMASPYIPDLLAEFPSLSAHPHFKCSSQKFLHDLISNPSYDVLLLPVPPYLLPSFSYHL</sequence>
<name>A0A833Z8J2_9CHIR</name>
<organism evidence="1 2">
    <name type="scientific">Phyllostomus discolor</name>
    <name type="common">pale spear-nosed bat</name>
    <dbReference type="NCBI Taxonomy" id="89673"/>
    <lineage>
        <taxon>Eukaryota</taxon>
        <taxon>Metazoa</taxon>
        <taxon>Chordata</taxon>
        <taxon>Craniata</taxon>
        <taxon>Vertebrata</taxon>
        <taxon>Euteleostomi</taxon>
        <taxon>Mammalia</taxon>
        <taxon>Eutheria</taxon>
        <taxon>Laurasiatheria</taxon>
        <taxon>Chiroptera</taxon>
        <taxon>Yangochiroptera</taxon>
        <taxon>Phyllostomidae</taxon>
        <taxon>Phyllostominae</taxon>
        <taxon>Phyllostomus</taxon>
    </lineage>
</organism>
<protein>
    <submittedName>
        <fullName evidence="1">Uncharacterized protein</fullName>
    </submittedName>
</protein>
<proteinExistence type="predicted"/>
<dbReference type="EMBL" id="JABVXQ010000011">
    <property type="protein sequence ID" value="KAF6086296.1"/>
    <property type="molecule type" value="Genomic_DNA"/>
</dbReference>
<dbReference type="Proteomes" id="UP000664940">
    <property type="component" value="Unassembled WGS sequence"/>
</dbReference>
<accession>A0A833Z8J2</accession>
<comment type="caution">
    <text evidence="1">The sequence shown here is derived from an EMBL/GenBank/DDBJ whole genome shotgun (WGS) entry which is preliminary data.</text>
</comment>
<evidence type="ECO:0000313" key="1">
    <source>
        <dbReference type="EMBL" id="KAF6086296.1"/>
    </source>
</evidence>
<dbReference type="AlphaFoldDB" id="A0A833Z8J2"/>
<gene>
    <name evidence="1" type="ORF">HJG60_008488</name>
</gene>